<gene>
    <name evidence="2" type="ORF">FUG_LOCUS237245</name>
</gene>
<evidence type="ECO:0000313" key="2">
    <source>
        <dbReference type="EMBL" id="VIO57046.1"/>
    </source>
</evidence>
<name>A0A4E9DG20_GIBZA</name>
<feature type="domain" description="F-box" evidence="1">
    <location>
        <begin position="13"/>
        <end position="47"/>
    </location>
</feature>
<protein>
    <recommendedName>
        <fullName evidence="1">F-box domain-containing protein</fullName>
    </recommendedName>
</protein>
<dbReference type="EMBL" id="CAAKMV010000127">
    <property type="protein sequence ID" value="VIO57046.1"/>
    <property type="molecule type" value="Genomic_DNA"/>
</dbReference>
<sequence>MSSMQSPPFTLFPRFPPEVQLTILSLCNRNDLVCLSLTSHYFQALVTPLITSKPKLEWVDQLRSTADVPHGCPVDDSSRFYCSNCEGVRGSNVYHNSCMRGYKRRSNKRRSTPARICFKCGTYSQDHPICNVPFCKKHCQCISCPLFIRLRGFMGERRYCSKCRVFTTRYKKHKGRCTHGVTKVRKAPNNHWTHTKGRSYGRRWWRKWGTCKVDSDAYTPDANRRSNARVV</sequence>
<dbReference type="InterPro" id="IPR036047">
    <property type="entry name" value="F-box-like_dom_sf"/>
</dbReference>
<proteinExistence type="predicted"/>
<evidence type="ECO:0000259" key="1">
    <source>
        <dbReference type="Pfam" id="PF00646"/>
    </source>
</evidence>
<dbReference type="Pfam" id="PF00646">
    <property type="entry name" value="F-box"/>
    <property type="match status" value="1"/>
</dbReference>
<dbReference type="AlphaFoldDB" id="A0A4E9DG20"/>
<reference evidence="2" key="1">
    <citation type="submission" date="2019-04" db="EMBL/GenBank/DDBJ databases">
        <authorList>
            <person name="Melise S."/>
            <person name="Noan J."/>
            <person name="Okalmin O."/>
        </authorList>
    </citation>
    <scope>NUCLEOTIDE SEQUENCE</scope>
    <source>
        <strain evidence="2">FN9</strain>
    </source>
</reference>
<dbReference type="InterPro" id="IPR001810">
    <property type="entry name" value="F-box_dom"/>
</dbReference>
<dbReference type="SUPFAM" id="SSF81383">
    <property type="entry name" value="F-box domain"/>
    <property type="match status" value="1"/>
</dbReference>
<accession>A0A4E9DG20</accession>
<organism evidence="2">
    <name type="scientific">Gibberella zeae</name>
    <name type="common">Wheat head blight fungus</name>
    <name type="synonym">Fusarium graminearum</name>
    <dbReference type="NCBI Taxonomy" id="5518"/>
    <lineage>
        <taxon>Eukaryota</taxon>
        <taxon>Fungi</taxon>
        <taxon>Dikarya</taxon>
        <taxon>Ascomycota</taxon>
        <taxon>Pezizomycotina</taxon>
        <taxon>Sordariomycetes</taxon>
        <taxon>Hypocreomycetidae</taxon>
        <taxon>Hypocreales</taxon>
        <taxon>Nectriaceae</taxon>
        <taxon>Fusarium</taxon>
    </lineage>
</organism>
<dbReference type="CDD" id="cd09917">
    <property type="entry name" value="F-box_SF"/>
    <property type="match status" value="1"/>
</dbReference>